<dbReference type="EMBL" id="JAHKSW010000009">
    <property type="protein sequence ID" value="KAG7327981.1"/>
    <property type="molecule type" value="Genomic_DNA"/>
</dbReference>
<comment type="caution">
    <text evidence="1">The sequence shown here is derived from an EMBL/GenBank/DDBJ whole genome shotgun (WGS) entry which is preliminary data.</text>
</comment>
<accession>A0A9D3SKI7</accession>
<sequence>MIHKAQNGELAASSAYVIISMSLIQELRCGRRERKCTSESSQAISEFRKRLIEITDWQYHQVQASFQFAALEQDGKRTSEGFILGQENARRPVRKRWLEAAALAGDDSTPCQLLLPSLSAAWQSAVPCPSCLRSLPPSKRLR</sequence>
<keyword evidence="2" id="KW-1185">Reference proteome</keyword>
<reference evidence="1 2" key="1">
    <citation type="submission" date="2021-06" db="EMBL/GenBank/DDBJ databases">
        <title>Chromosome-level genome assembly of the red-tail catfish (Hemibagrus wyckioides).</title>
        <authorList>
            <person name="Shao F."/>
        </authorList>
    </citation>
    <scope>NUCLEOTIDE SEQUENCE [LARGE SCALE GENOMIC DNA]</scope>
    <source>
        <strain evidence="1">EC202008001</strain>
        <tissue evidence="1">Blood</tissue>
    </source>
</reference>
<organism evidence="1 2">
    <name type="scientific">Hemibagrus wyckioides</name>
    <dbReference type="NCBI Taxonomy" id="337641"/>
    <lineage>
        <taxon>Eukaryota</taxon>
        <taxon>Metazoa</taxon>
        <taxon>Chordata</taxon>
        <taxon>Craniata</taxon>
        <taxon>Vertebrata</taxon>
        <taxon>Euteleostomi</taxon>
        <taxon>Actinopterygii</taxon>
        <taxon>Neopterygii</taxon>
        <taxon>Teleostei</taxon>
        <taxon>Ostariophysi</taxon>
        <taxon>Siluriformes</taxon>
        <taxon>Bagridae</taxon>
        <taxon>Hemibagrus</taxon>
    </lineage>
</organism>
<dbReference type="AlphaFoldDB" id="A0A9D3SKI7"/>
<dbReference type="OrthoDB" id="10524150at2759"/>
<gene>
    <name evidence="1" type="ORF">KOW79_007925</name>
</gene>
<protein>
    <submittedName>
        <fullName evidence="1">Uncharacterized protein</fullName>
    </submittedName>
</protein>
<evidence type="ECO:0000313" key="2">
    <source>
        <dbReference type="Proteomes" id="UP000824219"/>
    </source>
</evidence>
<name>A0A9D3SKI7_9TELE</name>
<proteinExistence type="predicted"/>
<dbReference type="Proteomes" id="UP000824219">
    <property type="component" value="Linkage Group LG09"/>
</dbReference>
<evidence type="ECO:0000313" key="1">
    <source>
        <dbReference type="EMBL" id="KAG7327981.1"/>
    </source>
</evidence>